<proteinExistence type="predicted"/>
<keyword evidence="2 5" id="KW-0812">Transmembrane</keyword>
<dbReference type="STRING" id="1213857.A0A484FPU9"/>
<feature type="transmembrane region" description="Helical" evidence="5">
    <location>
        <begin position="20"/>
        <end position="37"/>
    </location>
</feature>
<accession>A0A484FPU9</accession>
<dbReference type="EMBL" id="AMCV02000019">
    <property type="protein sequence ID" value="TDZ19711.1"/>
    <property type="molecule type" value="Genomic_DNA"/>
</dbReference>
<name>A0A484FPU9_COLOR</name>
<feature type="transmembrane region" description="Helical" evidence="5">
    <location>
        <begin position="49"/>
        <end position="72"/>
    </location>
</feature>
<evidence type="ECO:0000256" key="1">
    <source>
        <dbReference type="ARBA" id="ARBA00004141"/>
    </source>
</evidence>
<comment type="caution">
    <text evidence="6">The sequence shown here is derived from an EMBL/GenBank/DDBJ whole genome shotgun (WGS) entry which is preliminary data.</text>
</comment>
<evidence type="ECO:0000313" key="7">
    <source>
        <dbReference type="Proteomes" id="UP000014480"/>
    </source>
</evidence>
<dbReference type="GO" id="GO:0016020">
    <property type="term" value="C:membrane"/>
    <property type="evidence" value="ECO:0007669"/>
    <property type="project" value="UniProtKB-SubCell"/>
</dbReference>
<feature type="transmembrane region" description="Helical" evidence="5">
    <location>
        <begin position="155"/>
        <end position="176"/>
    </location>
</feature>
<protein>
    <submittedName>
        <fullName evidence="6">Lipid-translocating exporter-like protein RTA1</fullName>
    </submittedName>
</protein>
<evidence type="ECO:0000256" key="4">
    <source>
        <dbReference type="ARBA" id="ARBA00023136"/>
    </source>
</evidence>
<dbReference type="PANTHER" id="PTHR31465">
    <property type="entry name" value="PROTEIN RTA1-RELATED"/>
    <property type="match status" value="1"/>
</dbReference>
<dbReference type="AlphaFoldDB" id="A0A484FPU9"/>
<dbReference type="Proteomes" id="UP000014480">
    <property type="component" value="Unassembled WGS sequence"/>
</dbReference>
<evidence type="ECO:0000256" key="2">
    <source>
        <dbReference type="ARBA" id="ARBA00022692"/>
    </source>
</evidence>
<dbReference type="Pfam" id="PF04479">
    <property type="entry name" value="RTA1"/>
    <property type="match status" value="1"/>
</dbReference>
<feature type="transmembrane region" description="Helical" evidence="5">
    <location>
        <begin position="118"/>
        <end position="135"/>
    </location>
</feature>
<keyword evidence="3 5" id="KW-1133">Transmembrane helix</keyword>
<gene>
    <name evidence="6" type="primary">RTA1-4</name>
    <name evidence="6" type="ORF">Cob_v007336</name>
</gene>
<reference evidence="7" key="2">
    <citation type="journal article" date="2019" name="Mol. Plant Microbe Interact.">
        <title>Genome sequence resources for four phytopathogenic fungi from the Colletotrichum orbiculare species complex.</title>
        <authorList>
            <person name="Gan P."/>
            <person name="Tsushima A."/>
            <person name="Narusaka M."/>
            <person name="Narusaka Y."/>
            <person name="Takano Y."/>
            <person name="Kubo Y."/>
            <person name="Shirasu K."/>
        </authorList>
    </citation>
    <scope>GENOME REANNOTATION</scope>
    <source>
        <strain evidence="7">104-T / ATCC 96160 / CBS 514.97 / LARS 414 / MAFF 240422</strain>
    </source>
</reference>
<dbReference type="InterPro" id="IPR007568">
    <property type="entry name" value="RTA1"/>
</dbReference>
<evidence type="ECO:0000313" key="6">
    <source>
        <dbReference type="EMBL" id="TDZ19711.1"/>
    </source>
</evidence>
<organism evidence="6 7">
    <name type="scientific">Colletotrichum orbiculare (strain 104-T / ATCC 96160 / CBS 514.97 / LARS 414 / MAFF 240422)</name>
    <name type="common">Cucumber anthracnose fungus</name>
    <name type="synonym">Colletotrichum lagenarium</name>
    <dbReference type="NCBI Taxonomy" id="1213857"/>
    <lineage>
        <taxon>Eukaryota</taxon>
        <taxon>Fungi</taxon>
        <taxon>Dikarya</taxon>
        <taxon>Ascomycota</taxon>
        <taxon>Pezizomycotina</taxon>
        <taxon>Sordariomycetes</taxon>
        <taxon>Hypocreomycetidae</taxon>
        <taxon>Glomerellales</taxon>
        <taxon>Glomerellaceae</taxon>
        <taxon>Colletotrichum</taxon>
        <taxon>Colletotrichum orbiculare species complex</taxon>
    </lineage>
</organism>
<feature type="transmembrane region" description="Helical" evidence="5">
    <location>
        <begin position="197"/>
        <end position="216"/>
    </location>
</feature>
<feature type="transmembrane region" description="Helical" evidence="5">
    <location>
        <begin position="243"/>
        <end position="262"/>
    </location>
</feature>
<comment type="subcellular location">
    <subcellularLocation>
        <location evidence="1">Membrane</location>
        <topology evidence="1">Multi-pass membrane protein</topology>
    </subcellularLocation>
</comment>
<dbReference type="OrthoDB" id="3358017at2759"/>
<feature type="transmembrane region" description="Helical" evidence="5">
    <location>
        <begin position="78"/>
        <end position="97"/>
    </location>
</feature>
<keyword evidence="4 5" id="KW-0472">Membrane</keyword>
<sequence>MTDGNYVDGSYYFYAPNKGAPIFFALAFAASGVLHFWQSYHYKFFRVTALYSFCCLLFTAGFALRIYGAWHYDDLDPFIASICLVYAAPPLLELANYHVLGRLLYYAPYCSPLHPGRVLSTFAFFSAIVEALNGWGASYTANQSLSRGEMAAGHALVKTSLVLQLFVMACFVVLAVEFHRRCARANVAGKRGVRGTLVTLYASVALIFTRTIFRVVEYFGVADLRWGPGMDVGGISPAIRYEVFFYVFEASLMLANVAMFNVRHPRRYLPEKYTVYLALDGVTEVDGPGWKDPRAFWLTVVDPFDLGGLMRGRNMRMDRFWEAGGGDGAGGGRKGSAAVLSANTFRCKDPHHLAWLRSLVSTYYGHGCSPTWKIPTHLVIPAMCSAIYMEEHRGRIVPLAVGIAYSTPMFNTPKSKVY</sequence>
<keyword evidence="7" id="KW-1185">Reference proteome</keyword>
<dbReference type="PANTHER" id="PTHR31465:SF13">
    <property type="entry name" value="RTA1 DOMAIN PROTEIN-RELATED"/>
    <property type="match status" value="1"/>
</dbReference>
<evidence type="ECO:0000256" key="5">
    <source>
        <dbReference type="SAM" id="Phobius"/>
    </source>
</evidence>
<reference evidence="7" key="1">
    <citation type="journal article" date="2013" name="New Phytol.">
        <title>Comparative genomic and transcriptomic analyses reveal the hemibiotrophic stage shift of Colletotrichum fungi.</title>
        <authorList>
            <person name="Gan P."/>
            <person name="Ikeda K."/>
            <person name="Irieda H."/>
            <person name="Narusaka M."/>
            <person name="O'Connell R.J."/>
            <person name="Narusaka Y."/>
            <person name="Takano Y."/>
            <person name="Kubo Y."/>
            <person name="Shirasu K."/>
        </authorList>
    </citation>
    <scope>NUCLEOTIDE SEQUENCE [LARGE SCALE GENOMIC DNA]</scope>
    <source>
        <strain evidence="7">104-T / ATCC 96160 / CBS 514.97 / LARS 414 / MAFF 240422</strain>
    </source>
</reference>
<evidence type="ECO:0000256" key="3">
    <source>
        <dbReference type="ARBA" id="ARBA00022989"/>
    </source>
</evidence>